<dbReference type="OrthoDB" id="5584001at2759"/>
<protein>
    <submittedName>
        <fullName evidence="2">Uncharacterized protein</fullName>
    </submittedName>
</protein>
<evidence type="ECO:0000313" key="2">
    <source>
        <dbReference type="EMBL" id="CAB0014894.1"/>
    </source>
</evidence>
<sequence>MVLAGSWRVARGLLRADRSWDEDMSQTSSTSGYRENCSLVMVPLDTSAATNLSGSSAASGHTTIGGNGNDQDVLRQRKGSYSPDTSSQHSLLMKDKPQRYLKNTCPRSKSGTLSRYTLPKMLRRLDAAKRRTCDGHPQPHTERNDKLSDVACGGGGGASSLGTVMGGGEFVVGDARRGGTGGAGPPPNGLRFRRGELRGDIIGLLPPCRRL</sequence>
<feature type="compositionally biased region" description="Polar residues" evidence="1">
    <location>
        <begin position="52"/>
        <end position="62"/>
    </location>
</feature>
<gene>
    <name evidence="2" type="ORF">NTEN_LOCUS19296</name>
</gene>
<evidence type="ECO:0000313" key="3">
    <source>
        <dbReference type="Proteomes" id="UP000479000"/>
    </source>
</evidence>
<feature type="region of interest" description="Disordered" evidence="1">
    <location>
        <begin position="52"/>
        <end position="112"/>
    </location>
</feature>
<accession>A0A6H5HKX8</accession>
<reference evidence="2 3" key="1">
    <citation type="submission" date="2020-02" db="EMBL/GenBank/DDBJ databases">
        <authorList>
            <person name="Ferguson B K."/>
        </authorList>
    </citation>
    <scope>NUCLEOTIDE SEQUENCE [LARGE SCALE GENOMIC DNA]</scope>
</reference>
<proteinExistence type="predicted"/>
<dbReference type="Proteomes" id="UP000479000">
    <property type="component" value="Unassembled WGS sequence"/>
</dbReference>
<dbReference type="AlphaFoldDB" id="A0A6H5HKX8"/>
<keyword evidence="3" id="KW-1185">Reference proteome</keyword>
<dbReference type="EMBL" id="CADCXU010028239">
    <property type="protein sequence ID" value="CAB0014894.1"/>
    <property type="molecule type" value="Genomic_DNA"/>
</dbReference>
<evidence type="ECO:0000256" key="1">
    <source>
        <dbReference type="SAM" id="MobiDB-lite"/>
    </source>
</evidence>
<name>A0A6H5HKX8_9HEMI</name>
<organism evidence="2 3">
    <name type="scientific">Nesidiocoris tenuis</name>
    <dbReference type="NCBI Taxonomy" id="355587"/>
    <lineage>
        <taxon>Eukaryota</taxon>
        <taxon>Metazoa</taxon>
        <taxon>Ecdysozoa</taxon>
        <taxon>Arthropoda</taxon>
        <taxon>Hexapoda</taxon>
        <taxon>Insecta</taxon>
        <taxon>Pterygota</taxon>
        <taxon>Neoptera</taxon>
        <taxon>Paraneoptera</taxon>
        <taxon>Hemiptera</taxon>
        <taxon>Heteroptera</taxon>
        <taxon>Panheteroptera</taxon>
        <taxon>Cimicomorpha</taxon>
        <taxon>Miridae</taxon>
        <taxon>Dicyphina</taxon>
        <taxon>Nesidiocoris</taxon>
    </lineage>
</organism>